<dbReference type="PANTHER" id="PTHR48086:SF7">
    <property type="entry name" value="SODIUM-SOLUTE SYMPORTER-RELATED"/>
    <property type="match status" value="1"/>
</dbReference>
<feature type="transmembrane region" description="Helical" evidence="11">
    <location>
        <begin position="359"/>
        <end position="381"/>
    </location>
</feature>
<comment type="subcellular location">
    <subcellularLocation>
        <location evidence="1">Membrane</location>
        <topology evidence="1">Multi-pass membrane protein</topology>
    </subcellularLocation>
</comment>
<dbReference type="PROSITE" id="PS50283">
    <property type="entry name" value="NA_SOLUT_SYMP_3"/>
    <property type="match status" value="1"/>
</dbReference>
<comment type="caution">
    <text evidence="12">The sequence shown here is derived from an EMBL/GenBank/DDBJ whole genome shotgun (WGS) entry which is preliminary data.</text>
</comment>
<evidence type="ECO:0000313" key="13">
    <source>
        <dbReference type="Proteomes" id="UP000586093"/>
    </source>
</evidence>
<evidence type="ECO:0000256" key="7">
    <source>
        <dbReference type="ARBA" id="ARBA00022989"/>
    </source>
</evidence>
<keyword evidence="13" id="KW-1185">Reference proteome</keyword>
<dbReference type="Gene3D" id="1.20.1730.10">
    <property type="entry name" value="Sodium/glucose cotransporter"/>
    <property type="match status" value="1"/>
</dbReference>
<keyword evidence="6" id="KW-0769">Symport</keyword>
<keyword evidence="8 11" id="KW-0472">Membrane</keyword>
<evidence type="ECO:0000256" key="4">
    <source>
        <dbReference type="ARBA" id="ARBA00022475"/>
    </source>
</evidence>
<evidence type="ECO:0000256" key="8">
    <source>
        <dbReference type="ARBA" id="ARBA00023136"/>
    </source>
</evidence>
<feature type="transmembrane region" description="Helical" evidence="11">
    <location>
        <begin position="419"/>
        <end position="438"/>
    </location>
</feature>
<dbReference type="PROSITE" id="PS00457">
    <property type="entry name" value="NA_SOLUT_SYMP_2"/>
    <property type="match status" value="1"/>
</dbReference>
<protein>
    <submittedName>
        <fullName evidence="12">Sodium:solute symporter family protein</fullName>
    </submittedName>
</protein>
<reference evidence="12 13" key="1">
    <citation type="submission" date="2020-08" db="EMBL/GenBank/DDBJ databases">
        <title>Aquariorum lacteus gen. nov., sp. nov., a new member of the family Comamonadaceae, isolated from freshwater aquarium.</title>
        <authorList>
            <person name="Chun S.-J."/>
        </authorList>
    </citation>
    <scope>NUCLEOTIDE SEQUENCE [LARGE SCALE GENOMIC DNA]</scope>
    <source>
        <strain evidence="12 13">SJAQ100</strain>
    </source>
</reference>
<evidence type="ECO:0000256" key="9">
    <source>
        <dbReference type="ARBA" id="ARBA00023201"/>
    </source>
</evidence>
<dbReference type="GO" id="GO:0006814">
    <property type="term" value="P:sodium ion transport"/>
    <property type="evidence" value="ECO:0007669"/>
    <property type="project" value="UniProtKB-KW"/>
</dbReference>
<keyword evidence="3" id="KW-0813">Transport</keyword>
<organism evidence="12 13">
    <name type="scientific">Aquariibacter albus</name>
    <dbReference type="NCBI Taxonomy" id="2759899"/>
    <lineage>
        <taxon>Bacteria</taxon>
        <taxon>Pseudomonadati</taxon>
        <taxon>Pseudomonadota</taxon>
        <taxon>Betaproteobacteria</taxon>
        <taxon>Burkholderiales</taxon>
        <taxon>Sphaerotilaceae</taxon>
        <taxon>Aquariibacter</taxon>
    </lineage>
</organism>
<keyword evidence="5 11" id="KW-0812">Transmembrane</keyword>
<feature type="transmembrane region" description="Helical" evidence="11">
    <location>
        <begin position="115"/>
        <end position="140"/>
    </location>
</feature>
<feature type="transmembrane region" description="Helical" evidence="11">
    <location>
        <begin position="226"/>
        <end position="243"/>
    </location>
</feature>
<evidence type="ECO:0000256" key="3">
    <source>
        <dbReference type="ARBA" id="ARBA00022448"/>
    </source>
</evidence>
<name>A0A839HL12_9BURK</name>
<feature type="transmembrane region" description="Helical" evidence="11">
    <location>
        <begin position="264"/>
        <end position="288"/>
    </location>
</feature>
<accession>A0A839HL12</accession>
<dbReference type="AlphaFoldDB" id="A0A839HL12"/>
<dbReference type="InterPro" id="IPR018212">
    <property type="entry name" value="Na/solute_symporter_CS"/>
</dbReference>
<evidence type="ECO:0000256" key="1">
    <source>
        <dbReference type="ARBA" id="ARBA00004141"/>
    </source>
</evidence>
<keyword evidence="4" id="KW-1003">Cell membrane</keyword>
<dbReference type="CDD" id="cd11474">
    <property type="entry name" value="SLC5sbd_CHT"/>
    <property type="match status" value="1"/>
</dbReference>
<dbReference type="GO" id="GO:0005886">
    <property type="term" value="C:plasma membrane"/>
    <property type="evidence" value="ECO:0007669"/>
    <property type="project" value="TreeGrafter"/>
</dbReference>
<dbReference type="Proteomes" id="UP000586093">
    <property type="component" value="Unassembled WGS sequence"/>
</dbReference>
<keyword evidence="9" id="KW-0739">Sodium transport</keyword>
<evidence type="ECO:0000256" key="6">
    <source>
        <dbReference type="ARBA" id="ARBA00022847"/>
    </source>
</evidence>
<dbReference type="Pfam" id="PF00474">
    <property type="entry name" value="SSF"/>
    <property type="match status" value="1"/>
</dbReference>
<feature type="transmembrane region" description="Helical" evidence="11">
    <location>
        <begin position="393"/>
        <end position="412"/>
    </location>
</feature>
<dbReference type="GO" id="GO:0046942">
    <property type="term" value="P:carboxylic acid transport"/>
    <property type="evidence" value="ECO:0007669"/>
    <property type="project" value="UniProtKB-ARBA"/>
</dbReference>
<feature type="transmembrane region" description="Helical" evidence="11">
    <location>
        <begin position="37"/>
        <end position="56"/>
    </location>
</feature>
<dbReference type="PANTHER" id="PTHR48086">
    <property type="entry name" value="SODIUM/PROLINE SYMPORTER-RELATED"/>
    <property type="match status" value="1"/>
</dbReference>
<gene>
    <name evidence="12" type="ORF">H4F90_11265</name>
</gene>
<dbReference type="InterPro" id="IPR001734">
    <property type="entry name" value="Na/solute_symporter"/>
</dbReference>
<evidence type="ECO:0000256" key="2">
    <source>
        <dbReference type="ARBA" id="ARBA00006434"/>
    </source>
</evidence>
<dbReference type="RefSeq" id="WP_182664990.1">
    <property type="nucleotide sequence ID" value="NZ_JACIVI010000004.1"/>
</dbReference>
<dbReference type="GO" id="GO:0015293">
    <property type="term" value="F:symporter activity"/>
    <property type="evidence" value="ECO:0007669"/>
    <property type="project" value="UniProtKB-KW"/>
</dbReference>
<evidence type="ECO:0000256" key="10">
    <source>
        <dbReference type="RuleBase" id="RU362091"/>
    </source>
</evidence>
<feature type="transmembrane region" description="Helical" evidence="11">
    <location>
        <begin position="314"/>
        <end position="338"/>
    </location>
</feature>
<keyword evidence="7 11" id="KW-1133">Transmembrane helix</keyword>
<evidence type="ECO:0000313" key="12">
    <source>
        <dbReference type="EMBL" id="MBB1162556.1"/>
    </source>
</evidence>
<keyword evidence="9" id="KW-0406">Ion transport</keyword>
<dbReference type="InterPro" id="IPR050277">
    <property type="entry name" value="Sodium:Solute_Symporter"/>
</dbReference>
<evidence type="ECO:0000256" key="11">
    <source>
        <dbReference type="SAM" id="Phobius"/>
    </source>
</evidence>
<proteinExistence type="inferred from homology"/>
<comment type="similarity">
    <text evidence="2 10">Belongs to the sodium:solute symporter (SSF) (TC 2.A.21) family.</text>
</comment>
<feature type="transmembrane region" description="Helical" evidence="11">
    <location>
        <begin position="178"/>
        <end position="196"/>
    </location>
</feature>
<sequence>MLIGAIALYLLLTVVVGLLAARRVHSAKDFALAGRSLPLYVVVATTFATWFGSELVLGVSAKFVEGGFNAVIEDPVGSSFCLILVGLFFARKLYKKTLLTIGDYYRQRFGPAVEGLCSLMILLSYLGWVAAQITALGLVFNLLSDGAIPVLAGMAIGTGVVLVYTLFGGMWSVAMTDLVQMIVIVLGLVAIAVMAADLAGGTDRVLAVATERDLFRFLPEPSAHDWLFFVGAAVTLMFGSIPQQDVFQRVMAAKDADTAARGPVLGGLLYLLVGLVPMFIVTSALLVMPEEATALLADDPQKILPTLILQHMPLVAQVFFFGALLSAIMSTASATLLAPSTIFVENVLRHLRPGMDDATLLRTLRVTVVGFTALVFAYAVFVEGTPIYDMVASAYQITLAGAFVPLVAGLYWKRATTQGALLSIVLGIGLWAVFTFVGDLGEHFPAQLAGLGAGVLGMVLGSLLPQGVRDKHEKPHDVV</sequence>
<feature type="transmembrane region" description="Helical" evidence="11">
    <location>
        <begin position="6"/>
        <end position="25"/>
    </location>
</feature>
<evidence type="ECO:0000256" key="5">
    <source>
        <dbReference type="ARBA" id="ARBA00022692"/>
    </source>
</evidence>
<feature type="transmembrane region" description="Helical" evidence="11">
    <location>
        <begin position="76"/>
        <end position="94"/>
    </location>
</feature>
<feature type="transmembrane region" description="Helical" evidence="11">
    <location>
        <begin position="444"/>
        <end position="464"/>
    </location>
</feature>
<dbReference type="InterPro" id="IPR038377">
    <property type="entry name" value="Na/Glc_symporter_sf"/>
</dbReference>
<dbReference type="EMBL" id="JACIVI010000004">
    <property type="protein sequence ID" value="MBB1162556.1"/>
    <property type="molecule type" value="Genomic_DNA"/>
</dbReference>
<keyword evidence="9" id="KW-0915">Sodium</keyword>
<feature type="transmembrane region" description="Helical" evidence="11">
    <location>
        <begin position="146"/>
        <end position="166"/>
    </location>
</feature>